<feature type="transmembrane region" description="Helical" evidence="4">
    <location>
        <begin position="6"/>
        <end position="31"/>
    </location>
</feature>
<dbReference type="AlphaFoldDB" id="A0A327X132"/>
<protein>
    <submittedName>
        <fullName evidence="7">Peroxiredoxin</fullName>
    </submittedName>
    <submittedName>
        <fullName evidence="6">Thiol-disulfide isomerase/thioredoxin</fullName>
    </submittedName>
</protein>
<evidence type="ECO:0000256" key="2">
    <source>
        <dbReference type="ARBA" id="ARBA00022748"/>
    </source>
</evidence>
<dbReference type="PANTHER" id="PTHR42852">
    <property type="entry name" value="THIOL:DISULFIDE INTERCHANGE PROTEIN DSBE"/>
    <property type="match status" value="1"/>
</dbReference>
<comment type="subcellular location">
    <subcellularLocation>
        <location evidence="1">Cell envelope</location>
    </subcellularLocation>
</comment>
<evidence type="ECO:0000259" key="5">
    <source>
        <dbReference type="PROSITE" id="PS51352"/>
    </source>
</evidence>
<dbReference type="GO" id="GO:0042158">
    <property type="term" value="P:lipoprotein biosynthetic process"/>
    <property type="evidence" value="ECO:0007669"/>
    <property type="project" value="InterPro"/>
</dbReference>
<dbReference type="CDD" id="cd02966">
    <property type="entry name" value="TlpA_like_family"/>
    <property type="match status" value="1"/>
</dbReference>
<dbReference type="PROSITE" id="PS51352">
    <property type="entry name" value="THIOREDOXIN_2"/>
    <property type="match status" value="1"/>
</dbReference>
<dbReference type="GO" id="GO:0017004">
    <property type="term" value="P:cytochrome complex assembly"/>
    <property type="evidence" value="ECO:0007669"/>
    <property type="project" value="UniProtKB-KW"/>
</dbReference>
<gene>
    <name evidence="6" type="ORF">B0I24_10567</name>
    <name evidence="7" type="ORF">CWE07_07400</name>
</gene>
<dbReference type="EMBL" id="PIPK01000005">
    <property type="protein sequence ID" value="RUO24860.1"/>
    <property type="molecule type" value="Genomic_DNA"/>
</dbReference>
<dbReference type="GO" id="GO:0016853">
    <property type="term" value="F:isomerase activity"/>
    <property type="evidence" value="ECO:0007669"/>
    <property type="project" value="UniProtKB-KW"/>
</dbReference>
<keyword evidence="3" id="KW-0676">Redox-active center</keyword>
<comment type="caution">
    <text evidence="6">The sequence shown here is derived from an EMBL/GenBank/DDBJ whole genome shotgun (WGS) entry which is preliminary data.</text>
</comment>
<evidence type="ECO:0000313" key="6">
    <source>
        <dbReference type="EMBL" id="RAJ98315.1"/>
    </source>
</evidence>
<organism evidence="6 8">
    <name type="scientific">Aliidiomarina maris</name>
    <dbReference type="NCBI Taxonomy" id="531312"/>
    <lineage>
        <taxon>Bacteria</taxon>
        <taxon>Pseudomonadati</taxon>
        <taxon>Pseudomonadota</taxon>
        <taxon>Gammaproteobacteria</taxon>
        <taxon>Alteromonadales</taxon>
        <taxon>Idiomarinaceae</taxon>
        <taxon>Aliidiomarina</taxon>
    </lineage>
</organism>
<evidence type="ECO:0000313" key="8">
    <source>
        <dbReference type="Proteomes" id="UP000249203"/>
    </source>
</evidence>
<keyword evidence="6" id="KW-0413">Isomerase</keyword>
<dbReference type="InterPro" id="IPR017937">
    <property type="entry name" value="Thioredoxin_CS"/>
</dbReference>
<dbReference type="Pfam" id="PF01790">
    <property type="entry name" value="LGT"/>
    <property type="match status" value="1"/>
</dbReference>
<evidence type="ECO:0000256" key="1">
    <source>
        <dbReference type="ARBA" id="ARBA00004196"/>
    </source>
</evidence>
<dbReference type="InterPro" id="IPR013766">
    <property type="entry name" value="Thioredoxin_domain"/>
</dbReference>
<dbReference type="SUPFAM" id="SSF52833">
    <property type="entry name" value="Thioredoxin-like"/>
    <property type="match status" value="1"/>
</dbReference>
<dbReference type="PANTHER" id="PTHR42852:SF13">
    <property type="entry name" value="PROTEIN DIPZ"/>
    <property type="match status" value="1"/>
</dbReference>
<dbReference type="EMBL" id="QLMD01000005">
    <property type="protein sequence ID" value="RAJ98315.1"/>
    <property type="molecule type" value="Genomic_DNA"/>
</dbReference>
<dbReference type="GO" id="GO:0015036">
    <property type="term" value="F:disulfide oxidoreductase activity"/>
    <property type="evidence" value="ECO:0007669"/>
    <property type="project" value="UniProtKB-ARBA"/>
</dbReference>
<feature type="transmembrane region" description="Helical" evidence="4">
    <location>
        <begin position="114"/>
        <end position="136"/>
    </location>
</feature>
<evidence type="ECO:0000256" key="3">
    <source>
        <dbReference type="ARBA" id="ARBA00023284"/>
    </source>
</evidence>
<dbReference type="GO" id="GO:0005886">
    <property type="term" value="C:plasma membrane"/>
    <property type="evidence" value="ECO:0007669"/>
    <property type="project" value="InterPro"/>
</dbReference>
<feature type="transmembrane region" description="Helical" evidence="4">
    <location>
        <begin position="83"/>
        <end position="102"/>
    </location>
</feature>
<dbReference type="Proteomes" id="UP000287865">
    <property type="component" value="Unassembled WGS sequence"/>
</dbReference>
<dbReference type="RefSeq" id="WP_111569161.1">
    <property type="nucleotide sequence ID" value="NZ_PIPK01000005.1"/>
</dbReference>
<evidence type="ECO:0000256" key="4">
    <source>
        <dbReference type="SAM" id="Phobius"/>
    </source>
</evidence>
<dbReference type="Proteomes" id="UP000249203">
    <property type="component" value="Unassembled WGS sequence"/>
</dbReference>
<dbReference type="PROSITE" id="PS00194">
    <property type="entry name" value="THIOREDOXIN_1"/>
    <property type="match status" value="1"/>
</dbReference>
<feature type="domain" description="Thioredoxin" evidence="5">
    <location>
        <begin position="141"/>
        <end position="281"/>
    </location>
</feature>
<evidence type="ECO:0000313" key="7">
    <source>
        <dbReference type="EMBL" id="RUO24860.1"/>
    </source>
</evidence>
<dbReference type="InterPro" id="IPR036249">
    <property type="entry name" value="Thioredoxin-like_sf"/>
</dbReference>
<evidence type="ECO:0000313" key="9">
    <source>
        <dbReference type="Proteomes" id="UP000287865"/>
    </source>
</evidence>
<dbReference type="GO" id="GO:0030313">
    <property type="term" value="C:cell envelope"/>
    <property type="evidence" value="ECO:0007669"/>
    <property type="project" value="UniProtKB-SubCell"/>
</dbReference>
<reference evidence="6 8" key="2">
    <citation type="submission" date="2018-06" db="EMBL/GenBank/DDBJ databases">
        <title>Genomic Encyclopedia of Type Strains, Phase III (KMG-III): the genomes of soil and plant-associated and newly described type strains.</title>
        <authorList>
            <person name="Whitman W."/>
        </authorList>
    </citation>
    <scope>NUCLEOTIDE SEQUENCE [LARGE SCALE GENOMIC DNA]</scope>
    <source>
        <strain evidence="6 8">CGMCC 1.15366</strain>
    </source>
</reference>
<dbReference type="Pfam" id="PF08534">
    <property type="entry name" value="Redoxin"/>
    <property type="match status" value="1"/>
</dbReference>
<accession>A0A327X132</accession>
<reference evidence="7 9" key="1">
    <citation type="journal article" date="2018" name="Front. Microbiol.">
        <title>Genome-Based Analysis Reveals the Taxonomy and Diversity of the Family Idiomarinaceae.</title>
        <authorList>
            <person name="Liu Y."/>
            <person name="Lai Q."/>
            <person name="Shao Z."/>
        </authorList>
    </citation>
    <scope>NUCLEOTIDE SEQUENCE [LARGE SCALE GENOMIC DNA]</scope>
    <source>
        <strain evidence="7 9">CF12-14</strain>
    </source>
</reference>
<dbReference type="InterPro" id="IPR050553">
    <property type="entry name" value="Thioredoxin_ResA/DsbE_sf"/>
</dbReference>
<dbReference type="GO" id="GO:0008961">
    <property type="term" value="F:phosphatidylglycerol-prolipoprotein diacylglyceryl transferase activity"/>
    <property type="evidence" value="ECO:0007669"/>
    <property type="project" value="InterPro"/>
</dbReference>
<feature type="transmembrane region" description="Helical" evidence="4">
    <location>
        <begin position="43"/>
        <end position="63"/>
    </location>
</feature>
<dbReference type="Gene3D" id="3.40.30.10">
    <property type="entry name" value="Glutaredoxin"/>
    <property type="match status" value="1"/>
</dbReference>
<dbReference type="InterPro" id="IPR013740">
    <property type="entry name" value="Redoxin"/>
</dbReference>
<keyword evidence="9" id="KW-1185">Reference proteome</keyword>
<keyword evidence="4" id="KW-1133">Transmembrane helix</keyword>
<sequence length="281" mass="30441">MSTTIGPFAFATSHLIFIAASLIALLIAWLLGRRTQVALGDAVLRIIAVGLLSARAVFVIKYVDMYVAAPWQIINLRDGGFELWAGVVAGILWSLRETRLLAKLRQQHTQIPRAAFAVIPSALIGAVVIYSAGQWYSAQHAHAGLPAIELVQLQSESASNQPVNLADAYLGQPVIINLWASWCPPCVREMPLLEDAATRYPNVHVVAVNQGESSQQVRDFLSSQGLELPHVLLDPNAEFGRAIGSSALPTTLFIDSDGQISYAHIGEFSAATLERAVRQLN</sequence>
<dbReference type="OrthoDB" id="9799347at2"/>
<name>A0A327X132_9GAMM</name>
<proteinExistence type="predicted"/>
<keyword evidence="2" id="KW-0201">Cytochrome c-type biogenesis</keyword>
<dbReference type="InterPro" id="IPR001640">
    <property type="entry name" value="Lgt"/>
</dbReference>
<keyword evidence="4" id="KW-0472">Membrane</keyword>
<keyword evidence="4" id="KW-0812">Transmembrane</keyword>